<comment type="caution">
    <text evidence="1">The sequence shown here is derived from an EMBL/GenBank/DDBJ whole genome shotgun (WGS) entry which is preliminary data.</text>
</comment>
<protein>
    <recommendedName>
        <fullName evidence="3">Lipoprotein</fullName>
    </recommendedName>
</protein>
<dbReference type="eggNOG" id="ENOG5033STN">
    <property type="taxonomic scope" value="Bacteria"/>
</dbReference>
<evidence type="ECO:0008006" key="3">
    <source>
        <dbReference type="Google" id="ProtNLM"/>
    </source>
</evidence>
<dbReference type="EMBL" id="ATMR01000140">
    <property type="protein sequence ID" value="EPR71856.1"/>
    <property type="molecule type" value="Genomic_DNA"/>
</dbReference>
<dbReference type="OrthoDB" id="1428446at2"/>
<organism evidence="1 2">
    <name type="scientific">Winogradskyella psychrotolerans RS-3</name>
    <dbReference type="NCBI Taxonomy" id="641526"/>
    <lineage>
        <taxon>Bacteria</taxon>
        <taxon>Pseudomonadati</taxon>
        <taxon>Bacteroidota</taxon>
        <taxon>Flavobacteriia</taxon>
        <taxon>Flavobacteriales</taxon>
        <taxon>Flavobacteriaceae</taxon>
        <taxon>Winogradskyella</taxon>
    </lineage>
</organism>
<evidence type="ECO:0000313" key="2">
    <source>
        <dbReference type="Proteomes" id="UP000014962"/>
    </source>
</evidence>
<gene>
    <name evidence="1" type="ORF">ADIWIN_3149</name>
</gene>
<sequence>MKKTISILTFILILSCSSEKDKIEKSTDMTYLGGIIENYMFECTDANQLEVHTKAKYNPTDSTLTFFIGKSKTEFFQKWNIPLRDIYVDINFIHSLTDTMKQINIKATEKDSVIQYSDKKNMTFKMTNSYNIYLFDWCDKEKQNNFISAFERITELSKLK</sequence>
<dbReference type="PROSITE" id="PS51257">
    <property type="entry name" value="PROKAR_LIPOPROTEIN"/>
    <property type="match status" value="1"/>
</dbReference>
<reference evidence="1 2" key="1">
    <citation type="journal article" date="2013" name="Genome Announc.">
        <title>Draft Genome Sequence of Winogradskyella psychrotolerans RS-3T, Isolated from the Marine Transect of Kongsfjorden, Ny-Alesund, Svalbard, Arctic Ocean.</title>
        <authorList>
            <person name="Kumar Pinnaka A."/>
            <person name="Ara S."/>
            <person name="Singh A."/>
            <person name="Shivaji S."/>
        </authorList>
    </citation>
    <scope>NUCLEOTIDE SEQUENCE [LARGE SCALE GENOMIC DNA]</scope>
    <source>
        <strain evidence="1 2">RS-3</strain>
    </source>
</reference>
<evidence type="ECO:0000313" key="1">
    <source>
        <dbReference type="EMBL" id="EPR71856.1"/>
    </source>
</evidence>
<dbReference type="Proteomes" id="UP000014962">
    <property type="component" value="Unassembled WGS sequence"/>
</dbReference>
<dbReference type="AlphaFoldDB" id="S7VPG4"/>
<proteinExistence type="predicted"/>
<dbReference type="RefSeq" id="WP_020897337.1">
    <property type="nucleotide sequence ID" value="NZ_ATMR01000140.1"/>
</dbReference>
<accession>S7VPG4</accession>
<name>S7VPG4_9FLAO</name>
<keyword evidence="2" id="KW-1185">Reference proteome</keyword>